<comment type="subunit">
    <text evidence="9">The Tat system comprises two distinct complexes: a TatABC complex, containing multiple copies of TatA, TatB and TatC subunits, and a separate TatA complex, containing only TatA subunits. Substrates initially bind to the TatABC complex, which probably triggers association of the separate TatA complex to form the active translocon.</text>
</comment>
<organism evidence="11 12">
    <name type="scientific">Sphaerisporangium flaviroseum</name>
    <dbReference type="NCBI Taxonomy" id="509199"/>
    <lineage>
        <taxon>Bacteria</taxon>
        <taxon>Bacillati</taxon>
        <taxon>Actinomycetota</taxon>
        <taxon>Actinomycetes</taxon>
        <taxon>Streptosporangiales</taxon>
        <taxon>Streptosporangiaceae</taxon>
        <taxon>Sphaerisporangium</taxon>
    </lineage>
</organism>
<dbReference type="NCBIfam" id="TIGR01411">
    <property type="entry name" value="tatAE"/>
    <property type="match status" value="1"/>
</dbReference>
<comment type="similarity">
    <text evidence="9">Belongs to the TatA/E family.</text>
</comment>
<evidence type="ECO:0000256" key="10">
    <source>
        <dbReference type="SAM" id="MobiDB-lite"/>
    </source>
</evidence>
<comment type="function">
    <text evidence="9">Part of the twin-arginine translocation (Tat) system that transports large folded proteins containing a characteristic twin-arginine motif in their signal peptide across membranes. TatA could form the protein-conducting channel of the Tat system.</text>
</comment>
<keyword evidence="8 9" id="KW-0472">Membrane</keyword>
<feature type="compositionally biased region" description="Basic and acidic residues" evidence="10">
    <location>
        <begin position="81"/>
        <end position="94"/>
    </location>
</feature>
<protein>
    <recommendedName>
        <fullName evidence="9">Sec-independent protein translocase protein TatA</fullName>
    </recommendedName>
</protein>
<dbReference type="InterPro" id="IPR003369">
    <property type="entry name" value="TatA/B/E"/>
</dbReference>
<evidence type="ECO:0000256" key="2">
    <source>
        <dbReference type="ARBA" id="ARBA00022448"/>
    </source>
</evidence>
<proteinExistence type="inferred from homology"/>
<evidence type="ECO:0000313" key="11">
    <source>
        <dbReference type="EMBL" id="GAA3817958.1"/>
    </source>
</evidence>
<feature type="compositionally biased region" description="Polar residues" evidence="10">
    <location>
        <begin position="111"/>
        <end position="122"/>
    </location>
</feature>
<keyword evidence="7 9" id="KW-0811">Translocation</keyword>
<comment type="subcellular location">
    <subcellularLocation>
        <location evidence="1 9">Cell membrane</location>
        <topology evidence="1 9">Single-pass membrane protein</topology>
    </subcellularLocation>
</comment>
<dbReference type="EMBL" id="BAAAZR010000010">
    <property type="protein sequence ID" value="GAA3817958.1"/>
    <property type="molecule type" value="Genomic_DNA"/>
</dbReference>
<evidence type="ECO:0000256" key="8">
    <source>
        <dbReference type="ARBA" id="ARBA00023136"/>
    </source>
</evidence>
<keyword evidence="12" id="KW-1185">Reference proteome</keyword>
<evidence type="ECO:0000313" key="12">
    <source>
        <dbReference type="Proteomes" id="UP001500888"/>
    </source>
</evidence>
<dbReference type="PANTHER" id="PTHR42982">
    <property type="entry name" value="SEC-INDEPENDENT PROTEIN TRANSLOCASE PROTEIN TATA"/>
    <property type="match status" value="1"/>
</dbReference>
<keyword evidence="4 9" id="KW-0812">Transmembrane</keyword>
<evidence type="ECO:0000256" key="9">
    <source>
        <dbReference type="HAMAP-Rule" id="MF_00236"/>
    </source>
</evidence>
<evidence type="ECO:0000256" key="7">
    <source>
        <dbReference type="ARBA" id="ARBA00023010"/>
    </source>
</evidence>
<dbReference type="HAMAP" id="MF_00236">
    <property type="entry name" value="TatA_E"/>
    <property type="match status" value="1"/>
</dbReference>
<dbReference type="NCBIfam" id="NF001854">
    <property type="entry name" value="PRK00575.1"/>
    <property type="match status" value="1"/>
</dbReference>
<dbReference type="PANTHER" id="PTHR42982:SF8">
    <property type="entry name" value="SEC-INDEPENDENT PROTEIN TRANSLOCASE PROTEIN TATA"/>
    <property type="match status" value="1"/>
</dbReference>
<dbReference type="RefSeq" id="WP_344942914.1">
    <property type="nucleotide sequence ID" value="NZ_BAAAZR010000010.1"/>
</dbReference>
<dbReference type="Pfam" id="PF02416">
    <property type="entry name" value="TatA_B_E"/>
    <property type="match status" value="1"/>
</dbReference>
<evidence type="ECO:0000256" key="4">
    <source>
        <dbReference type="ARBA" id="ARBA00022692"/>
    </source>
</evidence>
<reference evidence="12" key="1">
    <citation type="journal article" date="2019" name="Int. J. Syst. Evol. Microbiol.">
        <title>The Global Catalogue of Microorganisms (GCM) 10K type strain sequencing project: providing services to taxonomists for standard genome sequencing and annotation.</title>
        <authorList>
            <consortium name="The Broad Institute Genomics Platform"/>
            <consortium name="The Broad Institute Genome Sequencing Center for Infectious Disease"/>
            <person name="Wu L."/>
            <person name="Ma J."/>
        </authorList>
    </citation>
    <scope>NUCLEOTIDE SEQUENCE [LARGE SCALE GENOMIC DNA]</scope>
    <source>
        <strain evidence="12">JCM 16908</strain>
    </source>
</reference>
<keyword evidence="6 9" id="KW-1133">Transmembrane helix</keyword>
<dbReference type="InterPro" id="IPR006312">
    <property type="entry name" value="TatA/E"/>
</dbReference>
<evidence type="ECO:0000256" key="6">
    <source>
        <dbReference type="ARBA" id="ARBA00022989"/>
    </source>
</evidence>
<keyword evidence="2 9" id="KW-0813">Transport</keyword>
<dbReference type="Gene3D" id="1.20.5.3310">
    <property type="match status" value="1"/>
</dbReference>
<dbReference type="Proteomes" id="UP001500888">
    <property type="component" value="Unassembled WGS sequence"/>
</dbReference>
<evidence type="ECO:0000256" key="5">
    <source>
        <dbReference type="ARBA" id="ARBA00022927"/>
    </source>
</evidence>
<evidence type="ECO:0000256" key="3">
    <source>
        <dbReference type="ARBA" id="ARBA00022475"/>
    </source>
</evidence>
<feature type="region of interest" description="Disordered" evidence="10">
    <location>
        <begin position="45"/>
        <end position="122"/>
    </location>
</feature>
<keyword evidence="5 9" id="KW-0653">Protein transport</keyword>
<comment type="caution">
    <text evidence="11">The sequence shown here is derived from an EMBL/GenBank/DDBJ whole genome shotgun (WGS) entry which is preliminary data.</text>
</comment>
<name>A0ABP7IGL4_9ACTN</name>
<evidence type="ECO:0000256" key="1">
    <source>
        <dbReference type="ARBA" id="ARBA00004162"/>
    </source>
</evidence>
<sequence length="122" mass="13113">MPTLGPMEWILILLVLVLLFGAKKLPDTAKALGQSLRLFKKETTKLHEEDEARAAQSATTTATPQPAAAPQQSLPPVTPSVEDRLRLLEEENAKLRATQAHPTDAPVTGAPLSQAQKDQGSL</sequence>
<keyword evidence="3 9" id="KW-1003">Cell membrane</keyword>
<accession>A0ABP7IGL4</accession>
<gene>
    <name evidence="9" type="primary">tatA</name>
    <name evidence="11" type="ORF">GCM10022226_43180</name>
</gene>
<feature type="compositionally biased region" description="Low complexity" evidence="10">
    <location>
        <begin position="54"/>
        <end position="75"/>
    </location>
</feature>